<evidence type="ECO:0000256" key="1">
    <source>
        <dbReference type="ARBA" id="ARBA00004127"/>
    </source>
</evidence>
<feature type="transmembrane region" description="Helical" evidence="6">
    <location>
        <begin position="97"/>
        <end position="117"/>
    </location>
</feature>
<dbReference type="WBParaSite" id="PSU_v2.g11274.t1">
    <property type="protein sequence ID" value="PSU_v2.g11274.t1"/>
    <property type="gene ID" value="PSU_v2.g11274"/>
</dbReference>
<evidence type="ECO:0000256" key="2">
    <source>
        <dbReference type="ARBA" id="ARBA00022692"/>
    </source>
</evidence>
<dbReference type="PANTHER" id="PTHR12479">
    <property type="entry name" value="LYSOSOMAL-ASSOCIATED TRANSMEMBRANE PROTEIN"/>
    <property type="match status" value="1"/>
</dbReference>
<proteinExistence type="predicted"/>
<sequence>MDWLRNYMIRKRDQATVSYSRFGRTGEEEEDRPPPTQIFLAPFNEDDPQFKVIGYWHVEKASVTLAAFGMCMVILLFISSFFEFNWYHHQRGVDISALLGLFTYLALGVLVHYYVLYGIKKQKAYYLLPFIVVYSVVLTGEAVALIGLIVKMVEPQDLNHPPFSGLFFSLLIIVIAQVFMLSTILRCRQYLSLKETHLLELQVAEKGKTQNPEMEIVIVGEGTIHQAASRAHASSDVEAQQHDVPTPSDPVMSADNPIYGH</sequence>
<keyword evidence="4 6" id="KW-0472">Membrane</keyword>
<evidence type="ECO:0000256" key="4">
    <source>
        <dbReference type="ARBA" id="ARBA00023136"/>
    </source>
</evidence>
<dbReference type="GO" id="GO:0005765">
    <property type="term" value="C:lysosomal membrane"/>
    <property type="evidence" value="ECO:0007669"/>
    <property type="project" value="TreeGrafter"/>
</dbReference>
<keyword evidence="2 6" id="KW-0812">Transmembrane</keyword>
<evidence type="ECO:0000256" key="6">
    <source>
        <dbReference type="SAM" id="Phobius"/>
    </source>
</evidence>
<feature type="transmembrane region" description="Helical" evidence="6">
    <location>
        <begin position="61"/>
        <end position="82"/>
    </location>
</feature>
<keyword evidence="3 6" id="KW-1133">Transmembrane helix</keyword>
<feature type="transmembrane region" description="Helical" evidence="6">
    <location>
        <begin position="162"/>
        <end position="185"/>
    </location>
</feature>
<reference evidence="8" key="1">
    <citation type="submission" date="2022-11" db="UniProtKB">
        <authorList>
            <consortium name="WormBaseParasite"/>
        </authorList>
    </citation>
    <scope>IDENTIFICATION</scope>
</reference>
<comment type="subcellular location">
    <subcellularLocation>
        <location evidence="1">Endomembrane system</location>
        <topology evidence="1">Multi-pass membrane protein</topology>
    </subcellularLocation>
</comment>
<dbReference type="AlphaFoldDB" id="A0A914XXM0"/>
<evidence type="ECO:0000256" key="3">
    <source>
        <dbReference type="ARBA" id="ARBA00022989"/>
    </source>
</evidence>
<dbReference type="GO" id="GO:0012505">
    <property type="term" value="C:endomembrane system"/>
    <property type="evidence" value="ECO:0007669"/>
    <property type="project" value="UniProtKB-SubCell"/>
</dbReference>
<keyword evidence="7" id="KW-1185">Reference proteome</keyword>
<dbReference type="Proteomes" id="UP000887577">
    <property type="component" value="Unplaced"/>
</dbReference>
<evidence type="ECO:0000256" key="5">
    <source>
        <dbReference type="SAM" id="MobiDB-lite"/>
    </source>
</evidence>
<protein>
    <submittedName>
        <fullName evidence="8">Uncharacterized protein</fullName>
    </submittedName>
</protein>
<evidence type="ECO:0000313" key="7">
    <source>
        <dbReference type="Proteomes" id="UP000887577"/>
    </source>
</evidence>
<organism evidence="7 8">
    <name type="scientific">Panagrolaimus superbus</name>
    <dbReference type="NCBI Taxonomy" id="310955"/>
    <lineage>
        <taxon>Eukaryota</taxon>
        <taxon>Metazoa</taxon>
        <taxon>Ecdysozoa</taxon>
        <taxon>Nematoda</taxon>
        <taxon>Chromadorea</taxon>
        <taxon>Rhabditida</taxon>
        <taxon>Tylenchina</taxon>
        <taxon>Panagrolaimomorpha</taxon>
        <taxon>Panagrolaimoidea</taxon>
        <taxon>Panagrolaimidae</taxon>
        <taxon>Panagrolaimus</taxon>
    </lineage>
</organism>
<accession>A0A914XXM0</accession>
<name>A0A914XXM0_9BILA</name>
<dbReference type="PANTHER" id="PTHR12479:SF10">
    <property type="entry name" value="LYSOSOMAL-ASSOCIATED TRANSMEMBRANE PROTEIN"/>
    <property type="match status" value="1"/>
</dbReference>
<evidence type="ECO:0000313" key="8">
    <source>
        <dbReference type="WBParaSite" id="PSU_v2.g11274.t1"/>
    </source>
</evidence>
<feature type="region of interest" description="Disordered" evidence="5">
    <location>
        <begin position="230"/>
        <end position="261"/>
    </location>
</feature>
<feature type="transmembrane region" description="Helical" evidence="6">
    <location>
        <begin position="124"/>
        <end position="150"/>
    </location>
</feature>
<dbReference type="InterPro" id="IPR051115">
    <property type="entry name" value="LAPTM_transporter"/>
</dbReference>